<keyword evidence="1" id="KW-0233">DNA recombination</keyword>
<evidence type="ECO:0000259" key="3">
    <source>
        <dbReference type="Pfam" id="PF14214"/>
    </source>
</evidence>
<keyword evidence="1" id="KW-0234">DNA repair</keyword>
<organism evidence="5 6">
    <name type="scientific">Rhododendron griersonianum</name>
    <dbReference type="NCBI Taxonomy" id="479676"/>
    <lineage>
        <taxon>Eukaryota</taxon>
        <taxon>Viridiplantae</taxon>
        <taxon>Streptophyta</taxon>
        <taxon>Embryophyta</taxon>
        <taxon>Tracheophyta</taxon>
        <taxon>Spermatophyta</taxon>
        <taxon>Magnoliopsida</taxon>
        <taxon>eudicotyledons</taxon>
        <taxon>Gunneridae</taxon>
        <taxon>Pentapetalae</taxon>
        <taxon>asterids</taxon>
        <taxon>Ericales</taxon>
        <taxon>Ericaceae</taxon>
        <taxon>Ericoideae</taxon>
        <taxon>Rhodoreae</taxon>
        <taxon>Rhododendron</taxon>
    </lineage>
</organism>
<dbReference type="GO" id="GO:0006281">
    <property type="term" value="P:DNA repair"/>
    <property type="evidence" value="ECO:0007669"/>
    <property type="project" value="UniProtKB-KW"/>
</dbReference>
<evidence type="ECO:0000259" key="2">
    <source>
        <dbReference type="Pfam" id="PF05970"/>
    </source>
</evidence>
<comment type="catalytic activity">
    <reaction evidence="1">
        <text>ATP + H2O = ADP + phosphate + H(+)</text>
        <dbReference type="Rhea" id="RHEA:13065"/>
        <dbReference type="ChEBI" id="CHEBI:15377"/>
        <dbReference type="ChEBI" id="CHEBI:15378"/>
        <dbReference type="ChEBI" id="CHEBI:30616"/>
        <dbReference type="ChEBI" id="CHEBI:43474"/>
        <dbReference type="ChEBI" id="CHEBI:456216"/>
        <dbReference type="EC" id="5.6.2.3"/>
    </reaction>
</comment>
<dbReference type="PANTHER" id="PTHR10492:SF100">
    <property type="entry name" value="ATP-DEPENDENT DNA HELICASE"/>
    <property type="match status" value="1"/>
</dbReference>
<evidence type="ECO:0000313" key="6">
    <source>
        <dbReference type="Proteomes" id="UP000823749"/>
    </source>
</evidence>
<dbReference type="Pfam" id="PF14214">
    <property type="entry name" value="Helitron_like_N"/>
    <property type="match status" value="1"/>
</dbReference>
<keyword evidence="1" id="KW-0378">Hydrolase</keyword>
<dbReference type="EC" id="5.6.2.3" evidence="1"/>
<dbReference type="Pfam" id="PF05970">
    <property type="entry name" value="PIF1"/>
    <property type="match status" value="1"/>
</dbReference>
<comment type="caution">
    <text evidence="5">The sequence shown here is derived from an EMBL/GenBank/DDBJ whole genome shotgun (WGS) entry which is preliminary data.</text>
</comment>
<dbReference type="GO" id="GO:0016787">
    <property type="term" value="F:hydrolase activity"/>
    <property type="evidence" value="ECO:0007669"/>
    <property type="project" value="UniProtKB-KW"/>
</dbReference>
<keyword evidence="1" id="KW-0547">Nucleotide-binding</keyword>
<dbReference type="PANTHER" id="PTHR10492">
    <property type="match status" value="1"/>
</dbReference>
<dbReference type="InterPro" id="IPR025476">
    <property type="entry name" value="Helitron_helicase-like"/>
</dbReference>
<protein>
    <recommendedName>
        <fullName evidence="1">ATP-dependent DNA helicase</fullName>
        <ecNumber evidence="1">5.6.2.3</ecNumber>
    </recommendedName>
</protein>
<dbReference type="InterPro" id="IPR027417">
    <property type="entry name" value="P-loop_NTPase"/>
</dbReference>
<dbReference type="GO" id="GO:0043139">
    <property type="term" value="F:5'-3' DNA helicase activity"/>
    <property type="evidence" value="ECO:0007669"/>
    <property type="project" value="UniProtKB-EC"/>
</dbReference>
<keyword evidence="1" id="KW-0067">ATP-binding</keyword>
<dbReference type="GO" id="GO:0006310">
    <property type="term" value="P:DNA recombination"/>
    <property type="evidence" value="ECO:0007669"/>
    <property type="project" value="UniProtKB-KW"/>
</dbReference>
<dbReference type="GO" id="GO:0000723">
    <property type="term" value="P:telomere maintenance"/>
    <property type="evidence" value="ECO:0007669"/>
    <property type="project" value="InterPro"/>
</dbReference>
<dbReference type="EMBL" id="JACTNZ010000005">
    <property type="protein sequence ID" value="KAG5550811.1"/>
    <property type="molecule type" value="Genomic_DNA"/>
</dbReference>
<gene>
    <name evidence="5" type="ORF">RHGRI_015690</name>
</gene>
<dbReference type="Proteomes" id="UP000823749">
    <property type="component" value="Chromosome 5"/>
</dbReference>
<sequence length="1338" mass="151591">MCSRSIHTLKFFRSLSDIPNIEEYEIRLKANPPINDRTAMPPTASQVAVIWIEDEDVAELQERSIVVQKHDGHSQRISYYYGCYDSLQYPLLFPLGEPGWHQGIKKIKSNSQSEIPSAAESVLPNHTTTAEELLNGEAAGKHFAAPISLIQPSKLISFPSIIYSNIFLLHLARAAKPDKVKMVSAREFYAYRFQIREEANSMLLQCGRLPQQFTVDMYVKIETSRLDYFRNRQREIRSDLYQGIVDSVNHGESDASKIGTRIVLPATFVGGPRDMRKRYLDAMTLVQRYGKPDLFFTMTCNPHWPEIKAQLTQHEEAQNRPDLLTRMFRSKFEYLRKEVVKNEIFGPVAAYTFAVEFQKRGLPHVHMLIILKKAYKLNTVQQIDPLISAEIPDKNQHPHLYAMVLKHMLHGPCGELNTQNASIKYLYKYIYKGYDKIIYRLVSTTEAESIDEIKQFQDARWISPLEAMWRIYRFPLYEMRPAVISLQLHLENAQVINFTDDTNLENVANSEFISRTMLTQFFWMNSNHEKAKHQKLLYQNFPEEYVWDTQSRTWHERKDREVIGRTVTANPKEGERYYLRILLVHTPSPTSYAYLRTVHGITYDSFQDAAIAHGLLKTDDTNEKCMEEACAYQMPISLRQLFCTVLVYCAPTNPTELFLKFEDDMVEDYISIQKVTKEVARQQLLQALNSELQSMGKNLQDFQLSHLLALPTSNAPICKEIQDETNLRISEEYLHSPALLNAEQIAAYDEILDAVFNAKSNCFFIDGPGGTGKTFLYRALLATVRSQQKIALATASSGVAASILPNGRTAHSRFKIPITADTKLSCKVAKQSGLATLLRGTVLIIWDEASMAKKASIEALESLLQDITGNNTLFGGKVVVLGGDFRQVLPVIPKGTREDCINASLVRSYIWPALTKFRLRENMRARTDPVFCNYILRIGNGLEPEDHTGQIRLPTLLALQPAKTTPSLDQLIEFVFPGIKTGNLDQLSSSNSAILTPKNDMVNEINELITSDYPGEEHVYLSFDETTNPSQLGLYVDFINSLTLPGMPAHKLFLKKEIPILLLRNINPSKGLCNGTRLICKEFGKHMITAQITNGEKKGTTVFLPRIPLQPSDLQQCPVQFTRRQFPVTPCFSMTINKAQGQTLANVGVYLPEPVFSHGQLYVALSRATMAEKIQVRMAPDVLPVKDITLDSKNYTIQAIIIEKSMPKRSSKDVVFAVLEVGPWKPANNSFVVDVRVIDQRGLANANKLKQLPPLATIQPLMRESGTSSSTNPVKIVNLPSSVEQAQFINVEGKAKVTDFNQRFYYLACSLCNKASNAYQNTDLWCNYCAQRAPPLIR</sequence>
<accession>A0AAV6KEH5</accession>
<reference evidence="5" key="1">
    <citation type="submission" date="2020-08" db="EMBL/GenBank/DDBJ databases">
        <title>Plant Genome Project.</title>
        <authorList>
            <person name="Zhang R.-G."/>
        </authorList>
    </citation>
    <scope>NUCLEOTIDE SEQUENCE</scope>
    <source>
        <strain evidence="5">WSP0</strain>
        <tissue evidence="5">Leaf</tissue>
    </source>
</reference>
<keyword evidence="1" id="KW-0227">DNA damage</keyword>
<dbReference type="InterPro" id="IPR049163">
    <property type="entry name" value="Pif1-like_2B_dom"/>
</dbReference>
<feature type="domain" description="DNA helicase Pif1-like 2B" evidence="4">
    <location>
        <begin position="1037"/>
        <end position="1082"/>
    </location>
</feature>
<keyword evidence="6" id="KW-1185">Reference proteome</keyword>
<evidence type="ECO:0000313" key="5">
    <source>
        <dbReference type="EMBL" id="KAG5550811.1"/>
    </source>
</evidence>
<dbReference type="CDD" id="cd18809">
    <property type="entry name" value="SF1_C_RecD"/>
    <property type="match status" value="1"/>
</dbReference>
<comment type="similarity">
    <text evidence="1">Belongs to the helicase family.</text>
</comment>
<comment type="cofactor">
    <cofactor evidence="1">
        <name>Mg(2+)</name>
        <dbReference type="ChEBI" id="CHEBI:18420"/>
    </cofactor>
</comment>
<name>A0AAV6KEH5_9ERIC</name>
<dbReference type="Pfam" id="PF21530">
    <property type="entry name" value="Pif1_2B_dom"/>
    <property type="match status" value="1"/>
</dbReference>
<feature type="domain" description="DNA helicase Pif1-like DEAD-box helicase" evidence="2">
    <location>
        <begin position="740"/>
        <end position="945"/>
    </location>
</feature>
<evidence type="ECO:0000259" key="4">
    <source>
        <dbReference type="Pfam" id="PF21530"/>
    </source>
</evidence>
<dbReference type="Gene3D" id="3.40.50.300">
    <property type="entry name" value="P-loop containing nucleotide triphosphate hydrolases"/>
    <property type="match status" value="1"/>
</dbReference>
<keyword evidence="1" id="KW-0347">Helicase</keyword>
<feature type="domain" description="Helitron helicase-like" evidence="3">
    <location>
        <begin position="188"/>
        <end position="369"/>
    </location>
</feature>
<proteinExistence type="inferred from homology"/>
<dbReference type="InterPro" id="IPR010285">
    <property type="entry name" value="DNA_helicase_pif1-like_DEAD"/>
</dbReference>
<dbReference type="GO" id="GO:0005524">
    <property type="term" value="F:ATP binding"/>
    <property type="evidence" value="ECO:0007669"/>
    <property type="project" value="UniProtKB-KW"/>
</dbReference>
<dbReference type="SUPFAM" id="SSF52540">
    <property type="entry name" value="P-loop containing nucleoside triphosphate hydrolases"/>
    <property type="match status" value="2"/>
</dbReference>
<evidence type="ECO:0000256" key="1">
    <source>
        <dbReference type="RuleBase" id="RU363044"/>
    </source>
</evidence>